<accession>A0A5C4T4S7</accession>
<dbReference type="InterPro" id="IPR010982">
    <property type="entry name" value="Lambda_DNA-bd_dom_sf"/>
</dbReference>
<keyword evidence="4" id="KW-1185">Reference proteome</keyword>
<dbReference type="SMART" id="SM00530">
    <property type="entry name" value="HTH_XRE"/>
    <property type="match status" value="1"/>
</dbReference>
<dbReference type="CDD" id="cd00093">
    <property type="entry name" value="HTH_XRE"/>
    <property type="match status" value="1"/>
</dbReference>
<dbReference type="EMBL" id="VDCQ01000034">
    <property type="protein sequence ID" value="TNJ64033.1"/>
    <property type="molecule type" value="Genomic_DNA"/>
</dbReference>
<dbReference type="RefSeq" id="WP_139604437.1">
    <property type="nucleotide sequence ID" value="NZ_VDCQ01000034.1"/>
</dbReference>
<dbReference type="SUPFAM" id="SSF47413">
    <property type="entry name" value="lambda repressor-like DNA-binding domains"/>
    <property type="match status" value="1"/>
</dbReference>
<reference evidence="3 4" key="1">
    <citation type="submission" date="2019-05" db="EMBL/GenBank/DDBJ databases">
        <title>We sequenced the genome of Paenibacillus hemerocallicola KCTC 33185 for further insight into its adaptation and study the phylogeny of Paenibacillus.</title>
        <authorList>
            <person name="Narsing Rao M.P."/>
        </authorList>
    </citation>
    <scope>NUCLEOTIDE SEQUENCE [LARGE SCALE GENOMIC DNA]</scope>
    <source>
        <strain evidence="3 4">KCTC 33185</strain>
    </source>
</reference>
<dbReference type="PROSITE" id="PS50943">
    <property type="entry name" value="HTH_CROC1"/>
    <property type="match status" value="1"/>
</dbReference>
<organism evidence="3 4">
    <name type="scientific">Paenibacillus hemerocallicola</name>
    <dbReference type="NCBI Taxonomy" id="1172614"/>
    <lineage>
        <taxon>Bacteria</taxon>
        <taxon>Bacillati</taxon>
        <taxon>Bacillota</taxon>
        <taxon>Bacilli</taxon>
        <taxon>Bacillales</taxon>
        <taxon>Paenibacillaceae</taxon>
        <taxon>Paenibacillus</taxon>
    </lineage>
</organism>
<dbReference type="InterPro" id="IPR001387">
    <property type="entry name" value="Cro/C1-type_HTH"/>
</dbReference>
<gene>
    <name evidence="3" type="ORF">FE784_22250</name>
</gene>
<dbReference type="GO" id="GO:0003700">
    <property type="term" value="F:DNA-binding transcription factor activity"/>
    <property type="evidence" value="ECO:0007669"/>
    <property type="project" value="TreeGrafter"/>
</dbReference>
<dbReference type="GO" id="GO:0005829">
    <property type="term" value="C:cytosol"/>
    <property type="evidence" value="ECO:0007669"/>
    <property type="project" value="TreeGrafter"/>
</dbReference>
<evidence type="ECO:0000313" key="4">
    <source>
        <dbReference type="Proteomes" id="UP000307943"/>
    </source>
</evidence>
<dbReference type="OrthoDB" id="5461347at2"/>
<keyword evidence="1" id="KW-0238">DNA-binding</keyword>
<evidence type="ECO:0000256" key="1">
    <source>
        <dbReference type="ARBA" id="ARBA00023125"/>
    </source>
</evidence>
<evidence type="ECO:0000259" key="2">
    <source>
        <dbReference type="PROSITE" id="PS50943"/>
    </source>
</evidence>
<dbReference type="AlphaFoldDB" id="A0A5C4T4S7"/>
<dbReference type="Gene3D" id="1.10.260.40">
    <property type="entry name" value="lambda repressor-like DNA-binding domains"/>
    <property type="match status" value="1"/>
</dbReference>
<dbReference type="Pfam" id="PF01381">
    <property type="entry name" value="HTH_3"/>
    <property type="match status" value="1"/>
</dbReference>
<dbReference type="GO" id="GO:0003677">
    <property type="term" value="F:DNA binding"/>
    <property type="evidence" value="ECO:0007669"/>
    <property type="project" value="UniProtKB-KW"/>
</dbReference>
<dbReference type="Proteomes" id="UP000307943">
    <property type="component" value="Unassembled WGS sequence"/>
</dbReference>
<proteinExistence type="predicted"/>
<protein>
    <submittedName>
        <fullName evidence="3">Helix-turn-helix transcriptional regulator</fullName>
    </submittedName>
</protein>
<name>A0A5C4T4S7_9BACL</name>
<dbReference type="InterPro" id="IPR050807">
    <property type="entry name" value="TransReg_Diox_bact_type"/>
</dbReference>
<evidence type="ECO:0000313" key="3">
    <source>
        <dbReference type="EMBL" id="TNJ64033.1"/>
    </source>
</evidence>
<comment type="caution">
    <text evidence="3">The sequence shown here is derived from an EMBL/GenBank/DDBJ whole genome shotgun (WGS) entry which is preliminary data.</text>
</comment>
<dbReference type="PANTHER" id="PTHR46797:SF1">
    <property type="entry name" value="METHYLPHOSPHONATE SYNTHASE"/>
    <property type="match status" value="1"/>
</dbReference>
<feature type="domain" description="HTH cro/C1-type" evidence="2">
    <location>
        <begin position="11"/>
        <end position="65"/>
    </location>
</feature>
<dbReference type="PANTHER" id="PTHR46797">
    <property type="entry name" value="HTH-TYPE TRANSCRIPTIONAL REGULATOR"/>
    <property type="match status" value="1"/>
</dbReference>
<sequence>MKIEIVFGKVLKSLRAEHGVSQEELAYRANLDRTYISMLERGIHQPTLGSLVAVSDALNIRPSELLKIFEAELEKINNSE</sequence>